<dbReference type="InterPro" id="IPR003593">
    <property type="entry name" value="AAA+_ATPase"/>
</dbReference>
<dbReference type="PANTHER" id="PTHR43776:SF7">
    <property type="entry name" value="D,D-DIPEPTIDE TRANSPORT ATP-BINDING PROTEIN DDPF-RELATED"/>
    <property type="match status" value="1"/>
</dbReference>
<organism evidence="7 9">
    <name type="scientific">Staphylococcus caeli</name>
    <dbReference type="NCBI Taxonomy" id="2201815"/>
    <lineage>
        <taxon>Bacteria</taxon>
        <taxon>Bacillati</taxon>
        <taxon>Bacillota</taxon>
        <taxon>Bacilli</taxon>
        <taxon>Bacillales</taxon>
        <taxon>Staphylococcaceae</taxon>
        <taxon>Staphylococcus</taxon>
    </lineage>
</organism>
<evidence type="ECO:0000256" key="2">
    <source>
        <dbReference type="ARBA" id="ARBA00022448"/>
    </source>
</evidence>
<dbReference type="InterPro" id="IPR027417">
    <property type="entry name" value="P-loop_NTPase"/>
</dbReference>
<evidence type="ECO:0000313" key="6">
    <source>
        <dbReference type="EMBL" id="SCS41353.1"/>
    </source>
</evidence>
<dbReference type="EMBL" id="FMPG01000002">
    <property type="protein sequence ID" value="SCS59846.1"/>
    <property type="molecule type" value="Genomic_DNA"/>
</dbReference>
<dbReference type="PANTHER" id="PTHR43776">
    <property type="entry name" value="TRANSPORT ATP-BINDING PROTEIN"/>
    <property type="match status" value="1"/>
</dbReference>
<dbReference type="SUPFAM" id="SSF52540">
    <property type="entry name" value="P-loop containing nucleoside triphosphate hydrolases"/>
    <property type="match status" value="1"/>
</dbReference>
<dbReference type="EMBL" id="FMPI01000002">
    <property type="protein sequence ID" value="SCS41353.1"/>
    <property type="molecule type" value="Genomic_DNA"/>
</dbReference>
<dbReference type="InterPro" id="IPR050319">
    <property type="entry name" value="ABC_transp_ATP-bind"/>
</dbReference>
<reference evidence="7 9" key="1">
    <citation type="submission" date="2016-09" db="EMBL/GenBank/DDBJ databases">
        <authorList>
            <consortium name="Pathogen Informatics"/>
        </authorList>
    </citation>
    <scope>NUCLEOTIDE SEQUENCE [LARGE SCALE GENOMIC DNA]</scope>
    <source>
        <strain evidence="7 9">82B</strain>
    </source>
</reference>
<dbReference type="Proteomes" id="UP000095768">
    <property type="component" value="Unassembled WGS sequence"/>
</dbReference>
<keyword evidence="3" id="KW-0547">Nucleotide-binding</keyword>
<sequence length="243" mass="28440">MRVASWKRGKYMIRLNHLNYRIKQEHILKNITLDIKPNEVIGVVGESGSGKTTLMQIILGLIQPTSGTYTSHQHHILPIFQHAYDSFNPKFRMRQSMAEAIKYQNQTDESQMFERLSKLMERMQLDDQMLNKYPEELSGGQLQRFNTIRTMMLAPDIIIGDEMTASLDVIAEQRMLQILKEDYVKVNNSRKGLILISHDITFLNQIVERLIVMKQGEIVDDFHVQNLFDQQRHVYTQELLSIY</sequence>
<dbReference type="Pfam" id="PF00005">
    <property type="entry name" value="ABC_tran"/>
    <property type="match status" value="1"/>
</dbReference>
<keyword evidence="8" id="KW-1185">Reference proteome</keyword>
<dbReference type="AlphaFoldDB" id="A0A1D4JDW1"/>
<dbReference type="GO" id="GO:0005524">
    <property type="term" value="F:ATP binding"/>
    <property type="evidence" value="ECO:0007669"/>
    <property type="project" value="UniProtKB-KW"/>
</dbReference>
<evidence type="ECO:0000313" key="7">
    <source>
        <dbReference type="EMBL" id="SCS59846.1"/>
    </source>
</evidence>
<dbReference type="PROSITE" id="PS50893">
    <property type="entry name" value="ABC_TRANSPORTER_2"/>
    <property type="match status" value="1"/>
</dbReference>
<protein>
    <submittedName>
        <fullName evidence="7">Peptide ABC transporter ATPase</fullName>
        <ecNumber evidence="7">3.6.3.-</ecNumber>
    </submittedName>
</protein>
<dbReference type="EC" id="3.6.3.-" evidence="7"/>
<name>A0A1D4JDW1_9STAP</name>
<evidence type="ECO:0000256" key="3">
    <source>
        <dbReference type="ARBA" id="ARBA00022741"/>
    </source>
</evidence>
<reference evidence="6 8" key="2">
    <citation type="submission" date="2016-09" db="EMBL/GenBank/DDBJ databases">
        <authorList>
            <consortium name="Pathogen Informatics"/>
            <person name="Sun Q."/>
            <person name="Inoue M."/>
        </authorList>
    </citation>
    <scope>NUCLEOTIDE SEQUENCE [LARGE SCALE GENOMIC DNA]</scope>
    <source>
        <strain evidence="6 8">82C</strain>
    </source>
</reference>
<evidence type="ECO:0000259" key="5">
    <source>
        <dbReference type="PROSITE" id="PS50893"/>
    </source>
</evidence>
<evidence type="ECO:0000313" key="9">
    <source>
        <dbReference type="Proteomes" id="UP000095768"/>
    </source>
</evidence>
<keyword evidence="7" id="KW-0378">Hydrolase</keyword>
<dbReference type="Proteomes" id="UP000095412">
    <property type="component" value="Unassembled WGS sequence"/>
</dbReference>
<dbReference type="Gene3D" id="3.40.50.300">
    <property type="entry name" value="P-loop containing nucleotide triphosphate hydrolases"/>
    <property type="match status" value="1"/>
</dbReference>
<dbReference type="SMART" id="SM00382">
    <property type="entry name" value="AAA"/>
    <property type="match status" value="1"/>
</dbReference>
<gene>
    <name evidence="7" type="primary">gsiA_1</name>
    <name evidence="7" type="ORF">SAMEA2297795_00781</name>
    <name evidence="6" type="ORF">SAMEA2297796_00459</name>
</gene>
<accession>A0A1D4JDW1</accession>
<evidence type="ECO:0000256" key="1">
    <source>
        <dbReference type="ARBA" id="ARBA00005417"/>
    </source>
</evidence>
<dbReference type="GO" id="GO:0016887">
    <property type="term" value="F:ATP hydrolysis activity"/>
    <property type="evidence" value="ECO:0007669"/>
    <property type="project" value="InterPro"/>
</dbReference>
<evidence type="ECO:0000256" key="4">
    <source>
        <dbReference type="ARBA" id="ARBA00022840"/>
    </source>
</evidence>
<dbReference type="InterPro" id="IPR003439">
    <property type="entry name" value="ABC_transporter-like_ATP-bd"/>
</dbReference>
<keyword evidence="2" id="KW-0813">Transport</keyword>
<comment type="similarity">
    <text evidence="1">Belongs to the ABC transporter superfamily.</text>
</comment>
<proteinExistence type="inferred from homology"/>
<feature type="domain" description="ABC transporter" evidence="5">
    <location>
        <begin position="13"/>
        <end position="240"/>
    </location>
</feature>
<dbReference type="GO" id="GO:0055085">
    <property type="term" value="P:transmembrane transport"/>
    <property type="evidence" value="ECO:0007669"/>
    <property type="project" value="UniProtKB-ARBA"/>
</dbReference>
<evidence type="ECO:0000313" key="8">
    <source>
        <dbReference type="Proteomes" id="UP000095412"/>
    </source>
</evidence>
<keyword evidence="4" id="KW-0067">ATP-binding</keyword>